<dbReference type="Pfam" id="PF08327">
    <property type="entry name" value="AHSA1"/>
    <property type="match status" value="1"/>
</dbReference>
<dbReference type="Gene3D" id="3.30.530.20">
    <property type="match status" value="1"/>
</dbReference>
<accession>A0ABW2YP50</accession>
<dbReference type="CDD" id="cd08892">
    <property type="entry name" value="SRPBCC_Aha1"/>
    <property type="match status" value="1"/>
</dbReference>
<keyword evidence="4" id="KW-1185">Reference proteome</keyword>
<evidence type="ECO:0000259" key="2">
    <source>
        <dbReference type="Pfam" id="PF08327"/>
    </source>
</evidence>
<dbReference type="Proteomes" id="UP001597090">
    <property type="component" value="Unassembled WGS sequence"/>
</dbReference>
<reference evidence="4" key="1">
    <citation type="journal article" date="2019" name="Int. J. Syst. Evol. Microbiol.">
        <title>The Global Catalogue of Microorganisms (GCM) 10K type strain sequencing project: providing services to taxonomists for standard genome sequencing and annotation.</title>
        <authorList>
            <consortium name="The Broad Institute Genomics Platform"/>
            <consortium name="The Broad Institute Genome Sequencing Center for Infectious Disease"/>
            <person name="Wu L."/>
            <person name="Ma J."/>
        </authorList>
    </citation>
    <scope>NUCLEOTIDE SEQUENCE [LARGE SCALE GENOMIC DNA]</scope>
    <source>
        <strain evidence="4">CCUG 55491</strain>
    </source>
</reference>
<comment type="similarity">
    <text evidence="1">Belongs to the AHA1 family.</text>
</comment>
<dbReference type="RefSeq" id="WP_386812403.1">
    <property type="nucleotide sequence ID" value="NZ_JBHTIH010000003.1"/>
</dbReference>
<sequence>MPTSIHQEIAIAASPDRVYAALLDAAQFSAMSGGAPTEIDGRAGGAFSCFGGMITGRNVELVADRRIVQAWRVGNWPEGVYSIARFELAPRGAETQLVFDHTGFPEDAREHLANGWHANYWEPLRRALG</sequence>
<evidence type="ECO:0000313" key="4">
    <source>
        <dbReference type="Proteomes" id="UP001597090"/>
    </source>
</evidence>
<dbReference type="EMBL" id="JBHTIH010000003">
    <property type="protein sequence ID" value="MFD0739405.1"/>
    <property type="molecule type" value="Genomic_DNA"/>
</dbReference>
<dbReference type="InterPro" id="IPR023393">
    <property type="entry name" value="START-like_dom_sf"/>
</dbReference>
<organism evidence="3 4">
    <name type="scientific">Lysobacter koreensis</name>
    <dbReference type="NCBI Taxonomy" id="266122"/>
    <lineage>
        <taxon>Bacteria</taxon>
        <taxon>Pseudomonadati</taxon>
        <taxon>Pseudomonadota</taxon>
        <taxon>Gammaproteobacteria</taxon>
        <taxon>Lysobacterales</taxon>
        <taxon>Lysobacteraceae</taxon>
        <taxon>Lysobacter</taxon>
    </lineage>
</organism>
<dbReference type="SUPFAM" id="SSF55961">
    <property type="entry name" value="Bet v1-like"/>
    <property type="match status" value="1"/>
</dbReference>
<feature type="domain" description="Activator of Hsp90 ATPase homologue 1/2-like C-terminal" evidence="2">
    <location>
        <begin position="13"/>
        <end position="128"/>
    </location>
</feature>
<proteinExistence type="inferred from homology"/>
<dbReference type="InterPro" id="IPR013538">
    <property type="entry name" value="ASHA1/2-like_C"/>
</dbReference>
<evidence type="ECO:0000256" key="1">
    <source>
        <dbReference type="ARBA" id="ARBA00006817"/>
    </source>
</evidence>
<name>A0ABW2YP50_9GAMM</name>
<evidence type="ECO:0000313" key="3">
    <source>
        <dbReference type="EMBL" id="MFD0739405.1"/>
    </source>
</evidence>
<gene>
    <name evidence="3" type="ORF">ACFQZQ_08940</name>
</gene>
<protein>
    <submittedName>
        <fullName evidence="3">SRPBCC domain-containing protein</fullName>
    </submittedName>
</protein>
<comment type="caution">
    <text evidence="3">The sequence shown here is derived from an EMBL/GenBank/DDBJ whole genome shotgun (WGS) entry which is preliminary data.</text>
</comment>